<dbReference type="Gene3D" id="3.40.50.300">
    <property type="entry name" value="P-loop containing nucleotide triphosphate hydrolases"/>
    <property type="match status" value="1"/>
</dbReference>
<dbReference type="Gene3D" id="3.30.450.190">
    <property type="match status" value="1"/>
</dbReference>
<keyword evidence="4 9" id="KW-0378">Hydrolase</keyword>
<dbReference type="EMBL" id="CABPRJ010000014">
    <property type="protein sequence ID" value="VVC25501.1"/>
    <property type="molecule type" value="Genomic_DNA"/>
</dbReference>
<proteinExistence type="inferred from homology"/>
<keyword evidence="3 8" id="KW-0547">Nucleotide-binding</keyword>
<evidence type="ECO:0000256" key="7">
    <source>
        <dbReference type="ARBA" id="ARBA00049117"/>
    </source>
</evidence>
<evidence type="ECO:0000313" key="9">
    <source>
        <dbReference type="EMBL" id="VVC25501.1"/>
    </source>
</evidence>
<sequence length="370" mass="42136">MSFSPTDDENFNSSFEIGSLSKNYEYNPFIQDEDTESEKEDLPRLLLMGLRGSGKTSIQKVVFQKMSPNETLFIGSNNSILKDVVNNSAFVNFQICDFPGHFNFTGIDDIESIFQGCESLIFVIDAQDAIASALNRLHSVVTKAYKVNSNIKFEVFIHKIDGLTEDTKMETQREIHQRANDDLVESGLEQKIYISYHLTSIYDHSIFEAFSRVVQKMIPQYATLENFLNIIISTSGIEKAFLFDVKTKIYVATDSSPVDVQSYELCCDMIDVIIDLSNIYGMGEDQDLMNDPAFDDKSSSLIKLNNGTILYLREVCSFLALVCILREDNFEKQRIIDYNFMILRKGIHRLFELKDKEKDSIPSSKSSSLL</sequence>
<dbReference type="InterPro" id="IPR006762">
    <property type="entry name" value="Gtr1_RagA"/>
</dbReference>
<keyword evidence="5 8" id="KW-0342">GTP-binding</keyword>
<name>A0A5E4M800_9HEMI</name>
<dbReference type="PANTHER" id="PTHR11259">
    <property type="entry name" value="RAS-RELATED GTP BINDING RAG/GTR YEAST"/>
    <property type="match status" value="1"/>
</dbReference>
<dbReference type="GO" id="GO:0009267">
    <property type="term" value="P:cellular response to starvation"/>
    <property type="evidence" value="ECO:0007669"/>
    <property type="project" value="TreeGrafter"/>
</dbReference>
<dbReference type="InterPro" id="IPR039400">
    <property type="entry name" value="RagC/D"/>
</dbReference>
<dbReference type="GO" id="GO:1904263">
    <property type="term" value="P:positive regulation of TORC1 signaling"/>
    <property type="evidence" value="ECO:0007669"/>
    <property type="project" value="TreeGrafter"/>
</dbReference>
<reference evidence="9 10" key="1">
    <citation type="submission" date="2019-08" db="EMBL/GenBank/DDBJ databases">
        <authorList>
            <person name="Alioto T."/>
            <person name="Alioto T."/>
            <person name="Gomez Garrido J."/>
        </authorList>
    </citation>
    <scope>NUCLEOTIDE SEQUENCE [LARGE SCALE GENOMIC DNA]</scope>
</reference>
<dbReference type="GO" id="GO:0003924">
    <property type="term" value="F:GTPase activity"/>
    <property type="evidence" value="ECO:0007669"/>
    <property type="project" value="TreeGrafter"/>
</dbReference>
<dbReference type="OrthoDB" id="26136at2759"/>
<dbReference type="GO" id="GO:0005525">
    <property type="term" value="F:GTP binding"/>
    <property type="evidence" value="ECO:0007669"/>
    <property type="project" value="UniProtKB-UniRule"/>
</dbReference>
<dbReference type="CDD" id="cd11385">
    <property type="entry name" value="RagC_like"/>
    <property type="match status" value="1"/>
</dbReference>
<evidence type="ECO:0000256" key="4">
    <source>
        <dbReference type="ARBA" id="ARBA00022801"/>
    </source>
</evidence>
<dbReference type="PANTHER" id="PTHR11259:SF2">
    <property type="entry name" value="GH16429P"/>
    <property type="match status" value="1"/>
</dbReference>
<comment type="subcellular location">
    <subcellularLocation>
        <location evidence="1">Endomembrane system</location>
    </subcellularLocation>
</comment>
<dbReference type="Proteomes" id="UP000325440">
    <property type="component" value="Unassembled WGS sequence"/>
</dbReference>
<dbReference type="GO" id="GO:0012505">
    <property type="term" value="C:endomembrane system"/>
    <property type="evidence" value="ECO:0007669"/>
    <property type="project" value="UniProtKB-SubCell"/>
</dbReference>
<comment type="similarity">
    <text evidence="2 8">Belongs to the GTR/RAG GTP-binding protein family.</text>
</comment>
<dbReference type="GO" id="GO:0005764">
    <property type="term" value="C:lysosome"/>
    <property type="evidence" value="ECO:0007669"/>
    <property type="project" value="TreeGrafter"/>
</dbReference>
<evidence type="ECO:0000256" key="6">
    <source>
        <dbReference type="ARBA" id="ARBA00023136"/>
    </source>
</evidence>
<organism evidence="9 10">
    <name type="scientific">Cinara cedri</name>
    <dbReference type="NCBI Taxonomy" id="506608"/>
    <lineage>
        <taxon>Eukaryota</taxon>
        <taxon>Metazoa</taxon>
        <taxon>Ecdysozoa</taxon>
        <taxon>Arthropoda</taxon>
        <taxon>Hexapoda</taxon>
        <taxon>Insecta</taxon>
        <taxon>Pterygota</taxon>
        <taxon>Neoptera</taxon>
        <taxon>Paraneoptera</taxon>
        <taxon>Hemiptera</taxon>
        <taxon>Sternorrhyncha</taxon>
        <taxon>Aphidomorpha</taxon>
        <taxon>Aphidoidea</taxon>
        <taxon>Aphididae</taxon>
        <taxon>Lachninae</taxon>
        <taxon>Cinara</taxon>
    </lineage>
</organism>
<evidence type="ECO:0000256" key="2">
    <source>
        <dbReference type="ARBA" id="ARBA00007756"/>
    </source>
</evidence>
<protein>
    <submittedName>
        <fullName evidence="9">Gtr1/RagA G protein,P-loop containing nucleoside triphosphate hydrolase</fullName>
    </submittedName>
</protein>
<dbReference type="GO" id="GO:1990131">
    <property type="term" value="C:Gtr1-Gtr2 GTPase complex"/>
    <property type="evidence" value="ECO:0007669"/>
    <property type="project" value="TreeGrafter"/>
</dbReference>
<dbReference type="GO" id="GO:0005634">
    <property type="term" value="C:nucleus"/>
    <property type="evidence" value="ECO:0007669"/>
    <property type="project" value="TreeGrafter"/>
</dbReference>
<comment type="catalytic activity">
    <reaction evidence="7">
        <text>GTP + H2O = GDP + phosphate + H(+)</text>
        <dbReference type="Rhea" id="RHEA:19669"/>
        <dbReference type="ChEBI" id="CHEBI:15377"/>
        <dbReference type="ChEBI" id="CHEBI:15378"/>
        <dbReference type="ChEBI" id="CHEBI:37565"/>
        <dbReference type="ChEBI" id="CHEBI:43474"/>
        <dbReference type="ChEBI" id="CHEBI:58189"/>
    </reaction>
    <physiologicalReaction direction="left-to-right" evidence="7">
        <dbReference type="Rhea" id="RHEA:19670"/>
    </physiologicalReaction>
</comment>
<dbReference type="AlphaFoldDB" id="A0A5E4M800"/>
<evidence type="ECO:0000256" key="1">
    <source>
        <dbReference type="ARBA" id="ARBA00004308"/>
    </source>
</evidence>
<dbReference type="InterPro" id="IPR027417">
    <property type="entry name" value="P-loop_NTPase"/>
</dbReference>
<accession>A0A5E4M800</accession>
<dbReference type="SUPFAM" id="SSF52540">
    <property type="entry name" value="P-loop containing nucleoside triphosphate hydrolases"/>
    <property type="match status" value="1"/>
</dbReference>
<keyword evidence="10" id="KW-1185">Reference proteome</keyword>
<keyword evidence="6" id="KW-0472">Membrane</keyword>
<evidence type="ECO:0000256" key="5">
    <source>
        <dbReference type="ARBA" id="ARBA00023134"/>
    </source>
</evidence>
<evidence type="ECO:0000256" key="3">
    <source>
        <dbReference type="ARBA" id="ARBA00022741"/>
    </source>
</evidence>
<dbReference type="Pfam" id="PF04670">
    <property type="entry name" value="Gtr1_RagA"/>
    <property type="match status" value="1"/>
</dbReference>
<evidence type="ECO:0000256" key="8">
    <source>
        <dbReference type="RuleBase" id="RU367014"/>
    </source>
</evidence>
<gene>
    <name evidence="9" type="ORF">CINCED_3A005072</name>
</gene>
<dbReference type="FunFam" id="3.30.450.190:FF:000001">
    <property type="entry name" value="Ras-related GTP-binding protein C"/>
    <property type="match status" value="1"/>
</dbReference>
<dbReference type="FunFam" id="3.40.50.300:FF:001086">
    <property type="entry name" value="GTP-binding protein GTR2"/>
    <property type="match status" value="1"/>
</dbReference>
<dbReference type="GO" id="GO:0010507">
    <property type="term" value="P:negative regulation of autophagy"/>
    <property type="evidence" value="ECO:0007669"/>
    <property type="project" value="TreeGrafter"/>
</dbReference>
<evidence type="ECO:0000313" key="10">
    <source>
        <dbReference type="Proteomes" id="UP000325440"/>
    </source>
</evidence>